<dbReference type="Proteomes" id="UP000286098">
    <property type="component" value="Unassembled WGS sequence"/>
</dbReference>
<evidence type="ECO:0000313" key="12">
    <source>
        <dbReference type="Proteomes" id="UP000813349"/>
    </source>
</evidence>
<evidence type="ECO:0000313" key="5">
    <source>
        <dbReference type="EMBL" id="SAA66079.1"/>
    </source>
</evidence>
<evidence type="ECO:0000313" key="9">
    <source>
        <dbReference type="Proteomes" id="UP000077278"/>
    </source>
</evidence>
<dbReference type="Proteomes" id="UP000813349">
    <property type="component" value="Unassembled WGS sequence"/>
</dbReference>
<reference evidence="3 10" key="3">
    <citation type="submission" date="2018-07" db="EMBL/GenBank/DDBJ databases">
        <title>The use of a cohorting ward and systematic surveillance cultures for the control of a Klebsiella pneumoniae carbapenemase (KPC)-producing Enterobacteriaceae outbreak.</title>
        <authorList>
            <person name="Doi Y."/>
        </authorList>
    </citation>
    <scope>NUCLEOTIDE SEQUENCE [LARGE SCALE GENOMIC DNA]</scope>
    <source>
        <strain evidence="3 10">1-RC-17-04017</strain>
    </source>
</reference>
<evidence type="ECO:0000313" key="6">
    <source>
        <dbReference type="EMBL" id="SAB64315.1"/>
    </source>
</evidence>
<reference evidence="2 12" key="5">
    <citation type="journal article" date="2021" name="Clin. Infect. Dis.">
        <title>Rapid development of cefiderocol resistance in carbapenem-resistant Enterobacter cloacae during therapy is associated with heterogeneous mutations in the catecholate siderophore receptor cira.</title>
        <authorList>
            <person name="Klein S."/>
            <person name="Boutin S."/>
            <person name="Kocer K."/>
            <person name="Fiedler M.O."/>
            <person name="Storzinger D."/>
            <person name="Weigand M.A."/>
            <person name="Tan B."/>
            <person name="Richter D."/>
            <person name="Rupp C."/>
            <person name="Mieth M."/>
            <person name="Mehrabi A."/>
            <person name="Hackert T."/>
            <person name="Zimmermann S."/>
            <person name="Heeg K."/>
            <person name="Nurjadi D."/>
        </authorList>
    </citation>
    <scope>NUCLEOTIDE SEQUENCE [LARGE SCALE GENOMIC DNA]</scope>
    <source>
        <strain evidence="2 12">BK34275</strain>
    </source>
</reference>
<dbReference type="OrthoDB" id="6611144at2"/>
<evidence type="ECO:0000313" key="7">
    <source>
        <dbReference type="Proteomes" id="UP000036013"/>
    </source>
</evidence>
<sequence length="86" mass="9599">MYSYGQVEAIKTNLEWIVNQATLNHASPSRTDQKALFDLLELIQSYEILLDLISEYGTDVIDTHIAEGLAVTEKFIAKVKNSAKAV</sequence>
<dbReference type="Proteomes" id="UP000036013">
    <property type="component" value="Unassembled WGS sequence"/>
</dbReference>
<dbReference type="EMBL" id="JAFKCP010000006">
    <property type="protein sequence ID" value="MBU3767200.1"/>
    <property type="molecule type" value="Genomic_DNA"/>
</dbReference>
<gene>
    <name evidence="1" type="ORF">ABF77_14165</name>
    <name evidence="4" type="ORF">B9059_013070</name>
    <name evidence="3" type="ORF">DXF87_13385</name>
    <name evidence="2" type="ORF">J0A64_11405</name>
    <name evidence="6" type="ORF">SAMEA2273136_00898</name>
    <name evidence="5" type="ORF">SAMEA2273443_02512</name>
</gene>
<dbReference type="AlphaFoldDB" id="A0A0F0REG8"/>
<dbReference type="EMBL" id="LEDI01000029">
    <property type="protein sequence ID" value="KLQ03060.1"/>
    <property type="molecule type" value="Genomic_DNA"/>
</dbReference>
<dbReference type="EMBL" id="FKDK01000009">
    <property type="protein sequence ID" value="SAA66079.1"/>
    <property type="molecule type" value="Genomic_DNA"/>
</dbReference>
<keyword evidence="8" id="KW-1185">Reference proteome</keyword>
<evidence type="ECO:0000313" key="11">
    <source>
        <dbReference type="Proteomes" id="UP000286098"/>
    </source>
</evidence>
<accession>A0A162AQ08</accession>
<evidence type="ECO:0000313" key="4">
    <source>
        <dbReference type="EMBL" id="RNT40797.1"/>
    </source>
</evidence>
<evidence type="ECO:0000313" key="8">
    <source>
        <dbReference type="Proteomes" id="UP000077063"/>
    </source>
</evidence>
<accession>V3E0G0</accession>
<evidence type="ECO:0000313" key="2">
    <source>
        <dbReference type="EMBL" id="MBU3767200.1"/>
    </source>
</evidence>
<reference evidence="1 7" key="1">
    <citation type="submission" date="2015-06" db="EMBL/GenBank/DDBJ databases">
        <authorList>
            <person name="Adams M."/>
            <person name="Sutton G."/>
            <person name="Nelson K."/>
            <person name="Bonomo R."/>
            <person name="McCorrison J."/>
            <person name="Sanka R."/>
            <person name="Brinkac L."/>
            <person name="Nierman W."/>
        </authorList>
    </citation>
    <scope>NUCLEOTIDE SEQUENCE [LARGE SCALE GENOMIC DNA]</scope>
    <source>
        <strain evidence="1 7">GN02692</strain>
    </source>
</reference>
<organism evidence="1 7">
    <name type="scientific">Enterobacter roggenkampii</name>
    <dbReference type="NCBI Taxonomy" id="1812935"/>
    <lineage>
        <taxon>Bacteria</taxon>
        <taxon>Pseudomonadati</taxon>
        <taxon>Pseudomonadota</taxon>
        <taxon>Gammaproteobacteria</taxon>
        <taxon>Enterobacterales</taxon>
        <taxon>Enterobacteriaceae</taxon>
        <taxon>Enterobacter</taxon>
        <taxon>Enterobacter cloacae complex</taxon>
    </lineage>
</organism>
<evidence type="ECO:0000313" key="3">
    <source>
        <dbReference type="EMBL" id="RDT59325.1"/>
    </source>
</evidence>
<protein>
    <submittedName>
        <fullName evidence="1">Uncharacterized protein</fullName>
    </submittedName>
</protein>
<comment type="caution">
    <text evidence="1">The sequence shown here is derived from an EMBL/GenBank/DDBJ whole genome shotgun (WGS) entry which is preliminary data.</text>
</comment>
<name>A0A0F0REG8_9ENTR</name>
<dbReference type="Proteomes" id="UP000255291">
    <property type="component" value="Unassembled WGS sequence"/>
</dbReference>
<proteinExistence type="predicted"/>
<dbReference type="EMBL" id="NEYZ02000054">
    <property type="protein sequence ID" value="RNT40797.1"/>
    <property type="molecule type" value="Genomic_DNA"/>
</dbReference>
<reference evidence="8 9" key="2">
    <citation type="submission" date="2016-03" db="EMBL/GenBank/DDBJ databases">
        <authorList>
            <consortium name="Pathogen Informatics"/>
        </authorList>
    </citation>
    <scope>NUCLEOTIDE SEQUENCE [LARGE SCALE GENOMIC DNA]</scope>
    <source>
        <strain evidence="8">e2161</strain>
        <strain evidence="5">E2161</strain>
        <strain evidence="9">e264</strain>
        <strain evidence="6">E264</strain>
    </source>
</reference>
<accession>A0A155BW20</accession>
<dbReference type="EMBL" id="QRBW01000024">
    <property type="protein sequence ID" value="RDT59325.1"/>
    <property type="molecule type" value="Genomic_DNA"/>
</dbReference>
<dbReference type="Proteomes" id="UP000077278">
    <property type="component" value="Unassembled WGS sequence"/>
</dbReference>
<evidence type="ECO:0000313" key="10">
    <source>
        <dbReference type="Proteomes" id="UP000255291"/>
    </source>
</evidence>
<dbReference type="Proteomes" id="UP000077063">
    <property type="component" value="Unassembled WGS sequence"/>
</dbReference>
<dbReference type="EMBL" id="FKDD01000003">
    <property type="protein sequence ID" value="SAB64315.1"/>
    <property type="molecule type" value="Genomic_DNA"/>
</dbReference>
<accession>A0A0F0REG8</accession>
<reference evidence="4 11" key="4">
    <citation type="submission" date="2018-10" db="EMBL/GenBank/DDBJ databases">
        <authorList>
            <person name="Vanduin D."/>
            <person name="Fouts D."/>
            <person name="Wright M."/>
            <person name="Sutton G."/>
            <person name="Nguyen K."/>
            <person name="Kreiswirth B."/>
            <person name="Chen L."/>
            <person name="Rojas L."/>
            <person name="Hujer A."/>
            <person name="Hujer K."/>
            <person name="Bonomo R."/>
            <person name="Adams M."/>
        </authorList>
    </citation>
    <scope>NUCLEOTIDE SEQUENCE [LARGE SCALE GENOMIC DNA]</scope>
    <source>
        <strain evidence="4 11">CRK0054</strain>
    </source>
</reference>
<evidence type="ECO:0000313" key="1">
    <source>
        <dbReference type="EMBL" id="KLQ03060.1"/>
    </source>
</evidence>
<dbReference type="RefSeq" id="WP_008500551.1">
    <property type="nucleotide sequence ID" value="NZ_AP026873.1"/>
</dbReference>